<dbReference type="EC" id="2.4.1.301" evidence="2"/>
<keyword evidence="2" id="KW-0808">Transferase</keyword>
<reference evidence="2 3" key="1">
    <citation type="submission" date="2019-02" db="EMBL/GenBank/DDBJ databases">
        <title>Deep-cultivation of Planctomycetes and their phenomic and genomic characterization uncovers novel biology.</title>
        <authorList>
            <person name="Wiegand S."/>
            <person name="Jogler M."/>
            <person name="Boedeker C."/>
            <person name="Pinto D."/>
            <person name="Vollmers J."/>
            <person name="Rivas-Marin E."/>
            <person name="Kohn T."/>
            <person name="Peeters S.H."/>
            <person name="Heuer A."/>
            <person name="Rast P."/>
            <person name="Oberbeckmann S."/>
            <person name="Bunk B."/>
            <person name="Jeske O."/>
            <person name="Meyerdierks A."/>
            <person name="Storesund J.E."/>
            <person name="Kallscheuer N."/>
            <person name="Luecker S."/>
            <person name="Lage O.M."/>
            <person name="Pohl T."/>
            <person name="Merkel B.J."/>
            <person name="Hornburger P."/>
            <person name="Mueller R.-W."/>
            <person name="Bruemmer F."/>
            <person name="Labrenz M."/>
            <person name="Spormann A.M."/>
            <person name="Op den Camp H."/>
            <person name="Overmann J."/>
            <person name="Amann R."/>
            <person name="Jetten M.S.M."/>
            <person name="Mascher T."/>
            <person name="Medema M.H."/>
            <person name="Devos D.P."/>
            <person name="Kaster A.-K."/>
            <person name="Ovreas L."/>
            <person name="Rohde M."/>
            <person name="Galperin M.Y."/>
            <person name="Jogler C."/>
        </authorList>
    </citation>
    <scope>NUCLEOTIDE SEQUENCE [LARGE SCALE GENOMIC DNA]</scope>
    <source>
        <strain evidence="2 3">TBK1r</strain>
    </source>
</reference>
<dbReference type="Pfam" id="PF13692">
    <property type="entry name" value="Glyco_trans_1_4"/>
    <property type="match status" value="1"/>
</dbReference>
<dbReference type="RefSeq" id="WP_145213149.1">
    <property type="nucleotide sequence ID" value="NZ_CP036432.1"/>
</dbReference>
<dbReference type="InterPro" id="IPR050194">
    <property type="entry name" value="Glycosyltransferase_grp1"/>
</dbReference>
<dbReference type="EMBL" id="CP036432">
    <property type="protein sequence ID" value="QDV84643.1"/>
    <property type="molecule type" value="Genomic_DNA"/>
</dbReference>
<dbReference type="CDD" id="cd03794">
    <property type="entry name" value="GT4_WbuB-like"/>
    <property type="match status" value="1"/>
</dbReference>
<accession>A0ABX5XRM1</accession>
<protein>
    <submittedName>
        <fullName evidence="2">Alpha-D-kanosaminyltransferase</fullName>
        <ecNumber evidence="2">2.4.1.301</ecNumber>
    </submittedName>
</protein>
<dbReference type="PANTHER" id="PTHR45947:SF3">
    <property type="entry name" value="SULFOQUINOVOSYL TRANSFERASE SQD2"/>
    <property type="match status" value="1"/>
</dbReference>
<evidence type="ECO:0000313" key="2">
    <source>
        <dbReference type="EMBL" id="QDV84643.1"/>
    </source>
</evidence>
<organism evidence="2 3">
    <name type="scientific">Stieleria magnilauensis</name>
    <dbReference type="NCBI Taxonomy" id="2527963"/>
    <lineage>
        <taxon>Bacteria</taxon>
        <taxon>Pseudomonadati</taxon>
        <taxon>Planctomycetota</taxon>
        <taxon>Planctomycetia</taxon>
        <taxon>Pirellulales</taxon>
        <taxon>Pirellulaceae</taxon>
        <taxon>Stieleria</taxon>
    </lineage>
</organism>
<name>A0ABX5XRM1_9BACT</name>
<evidence type="ECO:0000313" key="3">
    <source>
        <dbReference type="Proteomes" id="UP000318081"/>
    </source>
</evidence>
<dbReference type="SUPFAM" id="SSF53756">
    <property type="entry name" value="UDP-Glycosyltransferase/glycogen phosphorylase"/>
    <property type="match status" value="1"/>
</dbReference>
<dbReference type="GO" id="GO:0016757">
    <property type="term" value="F:glycosyltransferase activity"/>
    <property type="evidence" value="ECO:0007669"/>
    <property type="project" value="UniProtKB-KW"/>
</dbReference>
<keyword evidence="2" id="KW-0328">Glycosyltransferase</keyword>
<evidence type="ECO:0000259" key="1">
    <source>
        <dbReference type="Pfam" id="PF13579"/>
    </source>
</evidence>
<dbReference type="Pfam" id="PF13579">
    <property type="entry name" value="Glyco_trans_4_4"/>
    <property type="match status" value="1"/>
</dbReference>
<dbReference type="InterPro" id="IPR028098">
    <property type="entry name" value="Glyco_trans_4-like_N"/>
</dbReference>
<dbReference type="Proteomes" id="UP000318081">
    <property type="component" value="Chromosome"/>
</dbReference>
<proteinExistence type="predicted"/>
<dbReference type="Gene3D" id="3.40.50.2000">
    <property type="entry name" value="Glycogen Phosphorylase B"/>
    <property type="match status" value="2"/>
</dbReference>
<dbReference type="NCBIfam" id="NF007640">
    <property type="entry name" value="PRK10307.1"/>
    <property type="match status" value="1"/>
</dbReference>
<dbReference type="PANTHER" id="PTHR45947">
    <property type="entry name" value="SULFOQUINOVOSYL TRANSFERASE SQD2"/>
    <property type="match status" value="1"/>
</dbReference>
<gene>
    <name evidence="2" type="primary">kanE_3</name>
    <name evidence="2" type="ORF">TBK1r_35940</name>
</gene>
<sequence length="472" mass="50997">MKILLHGLNYAPEEIGIGKYSGEMVRELAGQGHEVVVVTTPPYYPQWKILDGYRGSLYSREVTESVDGGGRVEVIRCPLWVPGKVSGLKRIVHLASFGVSSIPVVLWKALRFRPDVVMTVEPAAFCMPTTWLAARLCGAKAWLHVQDFEVDAAFELGILKQPLLKKVVLAAEAFLMRRFDRVSSISPNMLLKLVQKGVAEERVVSFPNWVDCEVMKPIDAGADLRAKFGTPPDRCVALYAGNIGAKQGLEIVIEAARRSADRDDLHFVICGRGAAYESLLELADGLPNVQFLPLQPMERFNELMNCADIHLLPQRADAADLVMPSKLTGMLATGRPIVACASPGTQIADVVEGHGIVVPPADDVAFGDAVVRLAADAPLRESMGAAARLYAVKHLGRRSILAQWIRDLKDACEIDEGRVCVASVGPPTAAIPSDTACVEAMRFDAAEAAGTPAINAHSRDGLITDIHPTTGQ</sequence>
<feature type="domain" description="Glycosyltransferase subfamily 4-like N-terminal" evidence="1">
    <location>
        <begin position="16"/>
        <end position="209"/>
    </location>
</feature>
<keyword evidence="3" id="KW-1185">Reference proteome</keyword>